<dbReference type="SUPFAM" id="SSF46955">
    <property type="entry name" value="Putative DNA-binding domain"/>
    <property type="match status" value="1"/>
</dbReference>
<keyword evidence="4" id="KW-1185">Reference proteome</keyword>
<evidence type="ECO:0000256" key="1">
    <source>
        <dbReference type="ARBA" id="ARBA00023125"/>
    </source>
</evidence>
<dbReference type="Proteomes" id="UP000051672">
    <property type="component" value="Unassembled WGS sequence"/>
</dbReference>
<dbReference type="PATRIC" id="fig|1423727.3.peg.1491"/>
<dbReference type="PROSITE" id="PS50937">
    <property type="entry name" value="HTH_MERR_2"/>
    <property type="match status" value="1"/>
</dbReference>
<name>A0A0R2B867_9LACO</name>
<dbReference type="SMART" id="SM00422">
    <property type="entry name" value="HTH_MERR"/>
    <property type="match status" value="1"/>
</dbReference>
<evidence type="ECO:0000259" key="2">
    <source>
        <dbReference type="PROSITE" id="PS50937"/>
    </source>
</evidence>
<dbReference type="RefSeq" id="WP_157052271.1">
    <property type="nucleotide sequence ID" value="NZ_AYZQ01000003.1"/>
</dbReference>
<feature type="domain" description="HTH merR-type" evidence="2">
    <location>
        <begin position="4"/>
        <end position="73"/>
    </location>
</feature>
<dbReference type="Gene3D" id="1.10.1660.10">
    <property type="match status" value="1"/>
</dbReference>
<dbReference type="AlphaFoldDB" id="A0A0R2B867"/>
<dbReference type="GO" id="GO:0003700">
    <property type="term" value="F:DNA-binding transcription factor activity"/>
    <property type="evidence" value="ECO:0007669"/>
    <property type="project" value="InterPro"/>
</dbReference>
<comment type="caution">
    <text evidence="3">The sequence shown here is derived from an EMBL/GenBank/DDBJ whole genome shotgun (WGS) entry which is preliminary data.</text>
</comment>
<dbReference type="PANTHER" id="PTHR30204">
    <property type="entry name" value="REDOX-CYCLING DRUG-SENSING TRANSCRIPTIONAL ACTIVATOR SOXR"/>
    <property type="match status" value="1"/>
</dbReference>
<dbReference type="GO" id="GO:0003677">
    <property type="term" value="F:DNA binding"/>
    <property type="evidence" value="ECO:0007669"/>
    <property type="project" value="UniProtKB-KW"/>
</dbReference>
<dbReference type="STRING" id="1423727.FC34_GL001472"/>
<evidence type="ECO:0000313" key="3">
    <source>
        <dbReference type="EMBL" id="KRM71811.1"/>
    </source>
</evidence>
<evidence type="ECO:0000313" key="4">
    <source>
        <dbReference type="Proteomes" id="UP000051672"/>
    </source>
</evidence>
<dbReference type="InterPro" id="IPR047057">
    <property type="entry name" value="MerR_fam"/>
</dbReference>
<reference evidence="3 4" key="1">
    <citation type="journal article" date="2015" name="Genome Announc.">
        <title>Expanding the biotechnology potential of lactobacilli through comparative genomics of 213 strains and associated genera.</title>
        <authorList>
            <person name="Sun Z."/>
            <person name="Harris H.M."/>
            <person name="McCann A."/>
            <person name="Guo C."/>
            <person name="Argimon S."/>
            <person name="Zhang W."/>
            <person name="Yang X."/>
            <person name="Jeffery I.B."/>
            <person name="Cooney J.C."/>
            <person name="Kagawa T.F."/>
            <person name="Liu W."/>
            <person name="Song Y."/>
            <person name="Salvetti E."/>
            <person name="Wrobel A."/>
            <person name="Rasinkangas P."/>
            <person name="Parkhill J."/>
            <person name="Rea M.C."/>
            <person name="O'Sullivan O."/>
            <person name="Ritari J."/>
            <person name="Douillard F.P."/>
            <person name="Paul Ross R."/>
            <person name="Yang R."/>
            <person name="Briner A.E."/>
            <person name="Felis G.E."/>
            <person name="de Vos W.M."/>
            <person name="Barrangou R."/>
            <person name="Klaenhammer T.R."/>
            <person name="Caufield P.W."/>
            <person name="Cui Y."/>
            <person name="Zhang H."/>
            <person name="O'Toole P.W."/>
        </authorList>
    </citation>
    <scope>NUCLEOTIDE SEQUENCE [LARGE SCALE GENOMIC DNA]</scope>
    <source>
        <strain evidence="3 4">DSM 23927</strain>
    </source>
</reference>
<organism evidence="3 4">
    <name type="scientific">Lacticaseibacillus brantae DSM 23927</name>
    <dbReference type="NCBI Taxonomy" id="1423727"/>
    <lineage>
        <taxon>Bacteria</taxon>
        <taxon>Bacillati</taxon>
        <taxon>Bacillota</taxon>
        <taxon>Bacilli</taxon>
        <taxon>Lactobacillales</taxon>
        <taxon>Lactobacillaceae</taxon>
        <taxon>Lacticaseibacillus</taxon>
    </lineage>
</organism>
<accession>A0A0R2B867</accession>
<dbReference type="OrthoDB" id="9811174at2"/>
<dbReference type="CDD" id="cd01109">
    <property type="entry name" value="HTH_YyaN"/>
    <property type="match status" value="1"/>
</dbReference>
<gene>
    <name evidence="3" type="ORF">FC34_GL001472</name>
</gene>
<dbReference type="InterPro" id="IPR009061">
    <property type="entry name" value="DNA-bd_dom_put_sf"/>
</dbReference>
<keyword evidence="1" id="KW-0238">DNA-binding</keyword>
<dbReference type="InterPro" id="IPR000551">
    <property type="entry name" value="MerR-type_HTH_dom"/>
</dbReference>
<dbReference type="Pfam" id="PF13411">
    <property type="entry name" value="MerR_1"/>
    <property type="match status" value="1"/>
</dbReference>
<proteinExistence type="predicted"/>
<protein>
    <submittedName>
        <fullName evidence="3">MerR family transcriptional regulator</fullName>
    </submittedName>
</protein>
<sequence length="148" mass="16812">MKTTYTIKEVAEMFDLSVSTLHYYDKQGLLPFVDKNDVGYRTFTPSDLNFIHTICCLKDTGMPIKTIKTYISLCMQGADTIPERRALLNAHRDAVVAKQARLEESLQEIDEKLNRYTDPAARGLIESEIEFVTAEKSAHHLANPFVTQ</sequence>
<dbReference type="PANTHER" id="PTHR30204:SF82">
    <property type="entry name" value="TRANSCRIPTIONAL REGULATOR, MERR FAMILY"/>
    <property type="match status" value="1"/>
</dbReference>
<dbReference type="EMBL" id="AYZQ01000003">
    <property type="protein sequence ID" value="KRM71811.1"/>
    <property type="molecule type" value="Genomic_DNA"/>
</dbReference>